<evidence type="ECO:0000256" key="2">
    <source>
        <dbReference type="ARBA" id="ARBA00010701"/>
    </source>
</evidence>
<dbReference type="AGR" id="Xenbase:XB-GENE-29079135"/>
<feature type="signal peptide" evidence="7">
    <location>
        <begin position="1"/>
        <end position="39"/>
    </location>
</feature>
<reference evidence="10" key="1">
    <citation type="submission" date="2025-08" db="UniProtKB">
        <authorList>
            <consortium name="RefSeq"/>
        </authorList>
    </citation>
    <scope>IDENTIFICATION</scope>
    <source>
        <strain evidence="10">Nigerian</strain>
        <tissue evidence="10">Liver and blood</tissue>
    </source>
</reference>
<dbReference type="GeneID" id="100488279"/>
<dbReference type="GO" id="GO:0042632">
    <property type="term" value="P:cholesterol homeostasis"/>
    <property type="evidence" value="ECO:0000318"/>
    <property type="project" value="GO_Central"/>
</dbReference>
<keyword evidence="3 6" id="KW-0964">Secreted</keyword>
<dbReference type="Gene3D" id="3.40.50.1820">
    <property type="entry name" value="alpha/beta hydrolase"/>
    <property type="match status" value="1"/>
</dbReference>
<evidence type="ECO:0000256" key="4">
    <source>
        <dbReference type="ARBA" id="ARBA00023157"/>
    </source>
</evidence>
<keyword evidence="7" id="KW-0732">Signal</keyword>
<evidence type="ECO:0000313" key="9">
    <source>
        <dbReference type="Proteomes" id="UP000008143"/>
    </source>
</evidence>
<proteinExistence type="inferred from homology"/>
<keyword evidence="9" id="KW-1185">Reference proteome</keyword>
<keyword evidence="6" id="KW-0443">Lipid metabolism</keyword>
<dbReference type="InterPro" id="IPR002331">
    <property type="entry name" value="Lipase_panc"/>
</dbReference>
<gene>
    <name evidence="10 11" type="primary">LOC100488279</name>
</gene>
<dbReference type="PRINTS" id="PR00823">
    <property type="entry name" value="PANCLIPASE"/>
</dbReference>
<dbReference type="OrthoDB" id="199913at2759"/>
<dbReference type="InterPro" id="IPR000734">
    <property type="entry name" value="TAG_lipase"/>
</dbReference>
<protein>
    <recommendedName>
        <fullName evidence="6">Triacylglycerol lipase</fullName>
        <ecNumber evidence="6">3.1.1.3</ecNumber>
    </recommendedName>
    <alternativeName>
        <fullName evidence="6">Pancreatic lipase</fullName>
    </alternativeName>
</protein>
<dbReference type="GO" id="GO:0008970">
    <property type="term" value="F:phospholipase A1 activity"/>
    <property type="evidence" value="ECO:0000318"/>
    <property type="project" value="GO_Central"/>
</dbReference>
<dbReference type="InterPro" id="IPR033906">
    <property type="entry name" value="Lipase_N"/>
</dbReference>
<dbReference type="OMA" id="VIEWDYW"/>
<dbReference type="PANTHER" id="PTHR11610:SF184">
    <property type="entry name" value="TRIACYLGLYCEROL LIPASE"/>
    <property type="match status" value="1"/>
</dbReference>
<feature type="domain" description="Lipase" evidence="8">
    <location>
        <begin position="41"/>
        <end position="370"/>
    </location>
</feature>
<evidence type="ECO:0000313" key="11">
    <source>
        <dbReference type="Xenbase" id="XB-GENE-29079135"/>
    </source>
</evidence>
<accession>A0A8J1JY69</accession>
<dbReference type="Xenbase" id="XB-GENE-29079135">
    <property type="gene designation" value="LOC100488279"/>
</dbReference>
<dbReference type="GO" id="GO:0005615">
    <property type="term" value="C:extracellular space"/>
    <property type="evidence" value="ECO:0000318"/>
    <property type="project" value="GO_Central"/>
</dbReference>
<dbReference type="EC" id="3.1.1.3" evidence="6"/>
<evidence type="ECO:0000256" key="1">
    <source>
        <dbReference type="ARBA" id="ARBA00004613"/>
    </source>
</evidence>
<dbReference type="GO" id="GO:0004465">
    <property type="term" value="F:lipoprotein lipase activity"/>
    <property type="evidence" value="ECO:0000318"/>
    <property type="project" value="GO_Central"/>
</dbReference>
<organism evidence="9 10">
    <name type="scientific">Xenopus tropicalis</name>
    <name type="common">Western clawed frog</name>
    <name type="synonym">Silurana tropicalis</name>
    <dbReference type="NCBI Taxonomy" id="8364"/>
    <lineage>
        <taxon>Eukaryota</taxon>
        <taxon>Metazoa</taxon>
        <taxon>Chordata</taxon>
        <taxon>Craniata</taxon>
        <taxon>Vertebrata</taxon>
        <taxon>Euteleostomi</taxon>
        <taxon>Amphibia</taxon>
        <taxon>Batrachia</taxon>
        <taxon>Anura</taxon>
        <taxon>Pipoidea</taxon>
        <taxon>Pipidae</taxon>
        <taxon>Xenopodinae</taxon>
        <taxon>Xenopus</taxon>
        <taxon>Silurana</taxon>
    </lineage>
</organism>
<evidence type="ECO:0000256" key="7">
    <source>
        <dbReference type="SAM" id="SignalP"/>
    </source>
</evidence>
<comment type="similarity">
    <text evidence="2 5">Belongs to the AB hydrolase superfamily. Lipase family.</text>
</comment>
<dbReference type="GO" id="GO:0019433">
    <property type="term" value="P:triglyceride catabolic process"/>
    <property type="evidence" value="ECO:0000318"/>
    <property type="project" value="GO_Central"/>
</dbReference>
<evidence type="ECO:0000313" key="10">
    <source>
        <dbReference type="RefSeq" id="XP_031761980.1"/>
    </source>
</evidence>
<dbReference type="RefSeq" id="XP_031761980.1">
    <property type="nucleotide sequence ID" value="XM_031906120.1"/>
</dbReference>
<dbReference type="SUPFAM" id="SSF53474">
    <property type="entry name" value="alpha/beta-Hydrolases"/>
    <property type="match status" value="1"/>
</dbReference>
<sequence length="370" mass="40880">MFHIYPVRGSFPCSWHRHHSMKMQLMWALSLCFLTAVQGAQVCYDRLGCFSDTYPYAGTLQRPIAKLPWSPEQINVQFMLYTRTNQDSYQIVSATDPSTISLSNFSTDRKTRFIAHGFISSGTEPWITDMCKAFFQVEDVNCIAVDWNAGSHALYSQASNNLRVVGAELAYFVKILQSNFAYSPANVHLIGHSLGAHIVGEAGKRQKGIARITGLDPAEPLFQNTPPEVRLDTSDAALVDVIHTDAGPFLPDLGLGMSQVIGHLDFFPNGGVHMPGCPQNMPEMSNASVDDLLSEVSDFITCNHMSAPKYYTQSITRPSTFVSFPCANWETYESARCMTCPSAGCPIMGHYADTYTGITSSSQVFYLSTQ</sequence>
<evidence type="ECO:0000259" key="8">
    <source>
        <dbReference type="Pfam" id="PF00151"/>
    </source>
</evidence>
<dbReference type="GO" id="GO:0034375">
    <property type="term" value="P:high-density lipoprotein particle remodeling"/>
    <property type="evidence" value="ECO:0000318"/>
    <property type="project" value="GO_Central"/>
</dbReference>
<dbReference type="InterPro" id="IPR029058">
    <property type="entry name" value="AB_hydrolase_fold"/>
</dbReference>
<name>A0A8J1JY69_XENTR</name>
<comment type="subcellular location">
    <subcellularLocation>
        <location evidence="1 6">Secreted</location>
    </subcellularLocation>
</comment>
<dbReference type="KEGG" id="xtr:100488279"/>
<comment type="catalytic activity">
    <reaction evidence="6">
        <text>a triacylglycerol + H2O = a diacylglycerol + a fatty acid + H(+)</text>
        <dbReference type="Rhea" id="RHEA:12044"/>
        <dbReference type="ChEBI" id="CHEBI:15377"/>
        <dbReference type="ChEBI" id="CHEBI:15378"/>
        <dbReference type="ChEBI" id="CHEBI:17855"/>
        <dbReference type="ChEBI" id="CHEBI:18035"/>
        <dbReference type="ChEBI" id="CHEBI:28868"/>
        <dbReference type="EC" id="3.1.1.3"/>
    </reaction>
</comment>
<dbReference type="AlphaFoldDB" id="A0A8J1JY69"/>
<dbReference type="CDD" id="cd00707">
    <property type="entry name" value="Pancreat_lipase_like"/>
    <property type="match status" value="1"/>
</dbReference>
<dbReference type="Pfam" id="PF00151">
    <property type="entry name" value="Lipase"/>
    <property type="match status" value="1"/>
</dbReference>
<keyword evidence="6" id="KW-0442">Lipid degradation</keyword>
<feature type="chain" id="PRO_5035289490" description="Triacylglycerol lipase" evidence="7">
    <location>
        <begin position="40"/>
        <end position="370"/>
    </location>
</feature>
<evidence type="ECO:0000256" key="3">
    <source>
        <dbReference type="ARBA" id="ARBA00022525"/>
    </source>
</evidence>
<evidence type="ECO:0000256" key="5">
    <source>
        <dbReference type="RuleBase" id="RU004262"/>
    </source>
</evidence>
<dbReference type="Proteomes" id="UP000008143">
    <property type="component" value="Chromosome 7"/>
</dbReference>
<dbReference type="PRINTS" id="PR00821">
    <property type="entry name" value="TAGLIPASE"/>
</dbReference>
<dbReference type="GO" id="GO:0006633">
    <property type="term" value="P:fatty acid biosynthetic process"/>
    <property type="evidence" value="ECO:0000318"/>
    <property type="project" value="GO_Central"/>
</dbReference>
<dbReference type="PANTHER" id="PTHR11610">
    <property type="entry name" value="LIPASE"/>
    <property type="match status" value="1"/>
</dbReference>
<evidence type="ECO:0000256" key="6">
    <source>
        <dbReference type="RuleBase" id="RU362046"/>
    </source>
</evidence>
<keyword evidence="4 6" id="KW-1015">Disulfide bond</keyword>
<dbReference type="FunFam" id="3.40.50.1820:FF:000891">
    <property type="entry name" value="Uncharacterized protein"/>
    <property type="match status" value="1"/>
</dbReference>
<dbReference type="InterPro" id="IPR013818">
    <property type="entry name" value="Lipase"/>
</dbReference>
<dbReference type="FunFam" id="3.40.50.1820:FF:000889">
    <property type="entry name" value="Triacylglycerol lipase"/>
    <property type="match status" value="1"/>
</dbReference>